<protein>
    <submittedName>
        <fullName evidence="1">Uncharacterized protein</fullName>
    </submittedName>
</protein>
<accession>A0ABV5AK29</accession>
<organism evidence="1 2">
    <name type="scientific">Alicyclobacillus fastidiosus</name>
    <dbReference type="NCBI Taxonomy" id="392011"/>
    <lineage>
        <taxon>Bacteria</taxon>
        <taxon>Bacillati</taxon>
        <taxon>Bacillota</taxon>
        <taxon>Bacilli</taxon>
        <taxon>Bacillales</taxon>
        <taxon>Alicyclobacillaceae</taxon>
        <taxon>Alicyclobacillus</taxon>
    </lineage>
</organism>
<proteinExistence type="predicted"/>
<name>A0ABV5AK29_9BACL</name>
<evidence type="ECO:0000313" key="2">
    <source>
        <dbReference type="Proteomes" id="UP001579974"/>
    </source>
</evidence>
<evidence type="ECO:0000313" key="1">
    <source>
        <dbReference type="EMBL" id="MFB5192637.1"/>
    </source>
</evidence>
<dbReference type="Proteomes" id="UP001579974">
    <property type="component" value="Unassembled WGS sequence"/>
</dbReference>
<reference evidence="1 2" key="1">
    <citation type="journal article" date="2024" name="Int. J. Mol. Sci.">
        <title>Exploration of Alicyclobacillus spp. Genome in Search of Antibiotic Resistance.</title>
        <authorList>
            <person name="Bucka-Kolendo J."/>
            <person name="Kiousi D.E."/>
            <person name="Dekowska A."/>
            <person name="Mikolajczuk-Szczyrba A."/>
            <person name="Karadedos D.M."/>
            <person name="Michael P."/>
            <person name="Galanis A."/>
            <person name="Sokolowska B."/>
        </authorList>
    </citation>
    <scope>NUCLEOTIDE SEQUENCE [LARGE SCALE GENOMIC DNA]</scope>
    <source>
        <strain evidence="1 2">KKP 3000</strain>
    </source>
</reference>
<keyword evidence="2" id="KW-1185">Reference proteome</keyword>
<comment type="caution">
    <text evidence="1">The sequence shown here is derived from an EMBL/GenBank/DDBJ whole genome shotgun (WGS) entry which is preliminary data.</text>
</comment>
<dbReference type="RefSeq" id="WP_275475898.1">
    <property type="nucleotide sequence ID" value="NZ_CP162940.1"/>
</dbReference>
<dbReference type="EMBL" id="JBDXSU010000025">
    <property type="protein sequence ID" value="MFB5192637.1"/>
    <property type="molecule type" value="Genomic_DNA"/>
</dbReference>
<sequence>MKMPFKAPSEVPQGLDSYVEACHKAAKLLNEAGVPKDEIPEKLTQAVKLVMEWIV</sequence>
<gene>
    <name evidence="1" type="ORF">KKP3000_001846</name>
</gene>